<dbReference type="PROSITE" id="PS50929">
    <property type="entry name" value="ABC_TM1F"/>
    <property type="match status" value="1"/>
</dbReference>
<dbReference type="Gene3D" id="3.40.50.300">
    <property type="entry name" value="P-loop containing nucleotide triphosphate hydrolases"/>
    <property type="match status" value="1"/>
</dbReference>
<dbReference type="PANTHER" id="PTHR24221:SF503">
    <property type="entry name" value="MITOCHONDRIAL POTASSIUM CHANNEL ATP-BINDING SUBUNIT"/>
    <property type="match status" value="1"/>
</dbReference>
<comment type="similarity">
    <text evidence="8">Belongs to the ABC transporter superfamily. ABCB family. Heavy Metal importer (TC 3.A.1.210) subfamily.</text>
</comment>
<dbReference type="GO" id="GO:0016887">
    <property type="term" value="F:ATP hydrolysis activity"/>
    <property type="evidence" value="ECO:0007669"/>
    <property type="project" value="InterPro"/>
</dbReference>
<evidence type="ECO:0000256" key="7">
    <source>
        <dbReference type="ARBA" id="ARBA00023136"/>
    </source>
</evidence>
<evidence type="ECO:0000256" key="3">
    <source>
        <dbReference type="ARBA" id="ARBA00022692"/>
    </source>
</evidence>
<evidence type="ECO:0000259" key="11">
    <source>
        <dbReference type="PROSITE" id="PS50893"/>
    </source>
</evidence>
<comment type="subcellular location">
    <subcellularLocation>
        <location evidence="1">Membrane</location>
        <topology evidence="1">Multi-pass membrane protein</topology>
    </subcellularLocation>
</comment>
<dbReference type="STRING" id="1081109.A0A168C4F3"/>
<dbReference type="SMART" id="SM00382">
    <property type="entry name" value="AAA"/>
    <property type="match status" value="1"/>
</dbReference>
<feature type="transmembrane region" description="Helical" evidence="10">
    <location>
        <begin position="16"/>
        <end position="36"/>
    </location>
</feature>
<dbReference type="GO" id="GO:0016020">
    <property type="term" value="C:membrane"/>
    <property type="evidence" value="ECO:0007669"/>
    <property type="project" value="UniProtKB-SubCell"/>
</dbReference>
<evidence type="ECO:0000256" key="4">
    <source>
        <dbReference type="ARBA" id="ARBA00022741"/>
    </source>
</evidence>
<evidence type="ECO:0000256" key="9">
    <source>
        <dbReference type="SAM" id="MobiDB-lite"/>
    </source>
</evidence>
<dbReference type="InterPro" id="IPR027417">
    <property type="entry name" value="P-loop_NTPase"/>
</dbReference>
<dbReference type="Gene3D" id="1.20.1560.10">
    <property type="entry name" value="ABC transporter type 1, transmembrane domain"/>
    <property type="match status" value="1"/>
</dbReference>
<evidence type="ECO:0000256" key="10">
    <source>
        <dbReference type="SAM" id="Phobius"/>
    </source>
</evidence>
<accession>A0A168C4F3</accession>
<evidence type="ECO:0000256" key="6">
    <source>
        <dbReference type="ARBA" id="ARBA00022989"/>
    </source>
</evidence>
<dbReference type="Proteomes" id="UP000078544">
    <property type="component" value="Unassembled WGS sequence"/>
</dbReference>
<proteinExistence type="inferred from homology"/>
<dbReference type="FunFam" id="3.40.50.300:FF:000287">
    <property type="entry name" value="Multidrug ABC transporter ATP-binding protein"/>
    <property type="match status" value="1"/>
</dbReference>
<feature type="transmembrane region" description="Helical" evidence="10">
    <location>
        <begin position="155"/>
        <end position="174"/>
    </location>
</feature>
<keyword evidence="7 10" id="KW-0472">Membrane</keyword>
<dbReference type="InterPro" id="IPR039421">
    <property type="entry name" value="Type_1_exporter"/>
</dbReference>
<dbReference type="Pfam" id="PF00005">
    <property type="entry name" value="ABC_tran"/>
    <property type="match status" value="1"/>
</dbReference>
<comment type="caution">
    <text evidence="13">The sequence shown here is derived from an EMBL/GenBank/DDBJ whole genome shotgun (WGS) entry which is preliminary data.</text>
</comment>
<feature type="compositionally biased region" description="Basic and acidic residues" evidence="9">
    <location>
        <begin position="862"/>
        <end position="874"/>
    </location>
</feature>
<feature type="transmembrane region" description="Helical" evidence="10">
    <location>
        <begin position="412"/>
        <end position="430"/>
    </location>
</feature>
<dbReference type="InterPro" id="IPR036640">
    <property type="entry name" value="ABC1_TM_sf"/>
</dbReference>
<dbReference type="SUPFAM" id="SSF52540">
    <property type="entry name" value="P-loop containing nucleoside triphosphate hydrolases"/>
    <property type="match status" value="1"/>
</dbReference>
<evidence type="ECO:0000256" key="1">
    <source>
        <dbReference type="ARBA" id="ARBA00004141"/>
    </source>
</evidence>
<feature type="transmembrane region" description="Helical" evidence="10">
    <location>
        <begin position="57"/>
        <end position="80"/>
    </location>
</feature>
<dbReference type="AlphaFoldDB" id="A0A168C4F3"/>
<keyword evidence="14" id="KW-1185">Reference proteome</keyword>
<dbReference type="OrthoDB" id="6500128at2759"/>
<keyword evidence="3 10" id="KW-0812">Transmembrane</keyword>
<feature type="domain" description="ABC transporter" evidence="11">
    <location>
        <begin position="587"/>
        <end position="821"/>
    </location>
</feature>
<gene>
    <name evidence="13" type="ORF">AAL_04427</name>
</gene>
<feature type="domain" description="ABC transmembrane type-1" evidence="12">
    <location>
        <begin position="270"/>
        <end position="553"/>
    </location>
</feature>
<feature type="transmembrane region" description="Helical" evidence="10">
    <location>
        <begin position="267"/>
        <end position="286"/>
    </location>
</feature>
<organism evidence="13 14">
    <name type="scientific">Moelleriella libera RCEF 2490</name>
    <dbReference type="NCBI Taxonomy" id="1081109"/>
    <lineage>
        <taxon>Eukaryota</taxon>
        <taxon>Fungi</taxon>
        <taxon>Dikarya</taxon>
        <taxon>Ascomycota</taxon>
        <taxon>Pezizomycotina</taxon>
        <taxon>Sordariomycetes</taxon>
        <taxon>Hypocreomycetidae</taxon>
        <taxon>Hypocreales</taxon>
        <taxon>Clavicipitaceae</taxon>
        <taxon>Moelleriella</taxon>
    </lineage>
</organism>
<feature type="compositionally biased region" description="Polar residues" evidence="9">
    <location>
        <begin position="943"/>
        <end position="953"/>
    </location>
</feature>
<dbReference type="PROSITE" id="PS00211">
    <property type="entry name" value="ABC_TRANSPORTER_1"/>
    <property type="match status" value="1"/>
</dbReference>
<sequence length="970" mass="106397">MESTADSGSAMPLLFYYLYPGAVFFYFIAASLVSVLNLHHLRPETHPKTQSRDRRAAAGLLGVFALTYVVQLVVSFSIASSDIRGPPAEHNVVGNLSCLLVVGIQLLGLSESSEIVWYPYQGTWVIALAFEAALSGCLIFESVSQALATYETTELILALLRCTILLALSMLSLLQRLIHRLNWKPDLEREPLLIDRANVTGGGYGSTPRNGDTADEELEYVWQRREREGRNMMEARLKEDGNWFAYSKNFMIFFPYIWPVGSRALQARAAGVILCLLVSNVLSVLIPRQTAIILDSLTSPGEINPWVAVAVFAALRLASSDSGIELVRKCLWNPVQAYSLEAMSCAAYSHIMHLSADFHDSKSSSDTMTAMHGGRAISSVVERILFQAVPMLIDMCVAIIYLSATFGPYEGFITLATGTVFFLMASRLVAKSKVVSRQRITALFKENRLRHLGFSNWQTVSAFNQIEYEDNRYSDAVASRWARERKYLLSWNLSIALQTMVLTCGLSASAFLAVHQIRAGKASPGQFAMLLVYWSQLTSPLQFFAGLGKTMSDDFIDAERLLEVMKTRPTVKNREGARPLEFSSGSIKFDNVSFDYDGQKGVIKGLSLDVPAGQTVALVGGSGAGKTTLLKLLHRLYDVTDGCVTIDGQDIRNVDVYSLRDRIGVVPQDVLVFDDTIFNNIRYAKLTASKNEVVAACRAACIHDKIESFTNGYDSRVGERGVKLSGGERQRMAIARAILKDPGIVLLDEATSSVDTDTEQQIQLSLGRLCKDRTTLIVAHRLSTTKNADLIVVIEHGKVVEQGSHRQLLAQNGRYAELWEKQFSATPSEKLATTDSSDCETAIFDGSSIEEAAAELNNTGKKSPESEETSRDEEASSNGTEIGSNLNPVAPEFTPKQPGGAQSKDSSQNDFVSSSQVSIAAHGLTFNPSDSSPANSDSLKIQLKQQNRQQIDCSYTDPRPGQASACEKSQ</sequence>
<reference evidence="13 14" key="1">
    <citation type="journal article" date="2016" name="Genome Biol. Evol.">
        <title>Divergent and convergent evolution of fungal pathogenicity.</title>
        <authorList>
            <person name="Shang Y."/>
            <person name="Xiao G."/>
            <person name="Zheng P."/>
            <person name="Cen K."/>
            <person name="Zhan S."/>
            <person name="Wang C."/>
        </authorList>
    </citation>
    <scope>NUCLEOTIDE SEQUENCE [LARGE SCALE GENOMIC DNA]</scope>
    <source>
        <strain evidence="13 14">RCEF 2490</strain>
    </source>
</reference>
<evidence type="ECO:0000259" key="12">
    <source>
        <dbReference type="PROSITE" id="PS50929"/>
    </source>
</evidence>
<feature type="transmembrane region" description="Helical" evidence="10">
    <location>
        <begin position="122"/>
        <end position="143"/>
    </location>
</feature>
<dbReference type="CDD" id="cd18583">
    <property type="entry name" value="ABC_6TM_HMT1"/>
    <property type="match status" value="1"/>
</dbReference>
<dbReference type="InterPro" id="IPR011527">
    <property type="entry name" value="ABC1_TM_dom"/>
</dbReference>
<evidence type="ECO:0000256" key="2">
    <source>
        <dbReference type="ARBA" id="ARBA00022448"/>
    </source>
</evidence>
<keyword evidence="4" id="KW-0547">Nucleotide-binding</keyword>
<keyword evidence="6 10" id="KW-1133">Transmembrane helix</keyword>
<feature type="compositionally biased region" description="Polar residues" evidence="9">
    <location>
        <begin position="903"/>
        <end position="918"/>
    </location>
</feature>
<feature type="compositionally biased region" description="Polar residues" evidence="9">
    <location>
        <begin position="876"/>
        <end position="887"/>
    </location>
</feature>
<protein>
    <submittedName>
        <fullName evidence="13">Heavy metal tolerance protein</fullName>
    </submittedName>
</protein>
<evidence type="ECO:0000256" key="8">
    <source>
        <dbReference type="ARBA" id="ARBA00024363"/>
    </source>
</evidence>
<feature type="compositionally biased region" description="Low complexity" evidence="9">
    <location>
        <begin position="927"/>
        <end position="938"/>
    </location>
</feature>
<evidence type="ECO:0000256" key="5">
    <source>
        <dbReference type="ARBA" id="ARBA00022840"/>
    </source>
</evidence>
<dbReference type="InterPro" id="IPR003439">
    <property type="entry name" value="ABC_transporter-like_ATP-bd"/>
</dbReference>
<evidence type="ECO:0000313" key="14">
    <source>
        <dbReference type="Proteomes" id="UP000078544"/>
    </source>
</evidence>
<feature type="transmembrane region" description="Helical" evidence="10">
    <location>
        <begin position="489"/>
        <end position="514"/>
    </location>
</feature>
<feature type="transmembrane region" description="Helical" evidence="10">
    <location>
        <begin position="384"/>
        <end position="406"/>
    </location>
</feature>
<name>A0A168C4F3_9HYPO</name>
<dbReference type="EMBL" id="AZGY01000008">
    <property type="protein sequence ID" value="KZZ96131.1"/>
    <property type="molecule type" value="Genomic_DNA"/>
</dbReference>
<dbReference type="PROSITE" id="PS50893">
    <property type="entry name" value="ABC_TRANSPORTER_2"/>
    <property type="match status" value="1"/>
</dbReference>
<feature type="region of interest" description="Disordered" evidence="9">
    <location>
        <begin position="856"/>
        <end position="970"/>
    </location>
</feature>
<keyword evidence="5" id="KW-0067">ATP-binding</keyword>
<dbReference type="SUPFAM" id="SSF90123">
    <property type="entry name" value="ABC transporter transmembrane region"/>
    <property type="match status" value="1"/>
</dbReference>
<dbReference type="InterPro" id="IPR017871">
    <property type="entry name" value="ABC_transporter-like_CS"/>
</dbReference>
<keyword evidence="2" id="KW-0813">Transport</keyword>
<dbReference type="PANTHER" id="PTHR24221">
    <property type="entry name" value="ATP-BINDING CASSETTE SUB-FAMILY B"/>
    <property type="match status" value="1"/>
</dbReference>
<dbReference type="GO" id="GO:0140359">
    <property type="term" value="F:ABC-type transporter activity"/>
    <property type="evidence" value="ECO:0007669"/>
    <property type="project" value="InterPro"/>
</dbReference>
<evidence type="ECO:0000313" key="13">
    <source>
        <dbReference type="EMBL" id="KZZ96131.1"/>
    </source>
</evidence>
<dbReference type="GO" id="GO:0005524">
    <property type="term" value="F:ATP binding"/>
    <property type="evidence" value="ECO:0007669"/>
    <property type="project" value="UniProtKB-KW"/>
</dbReference>
<dbReference type="InterPro" id="IPR003593">
    <property type="entry name" value="AAA+_ATPase"/>
</dbReference>
<dbReference type="Pfam" id="PF00664">
    <property type="entry name" value="ABC_membrane"/>
    <property type="match status" value="1"/>
</dbReference>